<name>A0A8J6N356_9BACT</name>
<dbReference type="Pfam" id="PF03692">
    <property type="entry name" value="CxxCxxCC"/>
    <property type="match status" value="1"/>
</dbReference>
<dbReference type="PANTHER" id="PTHR35866:SF1">
    <property type="entry name" value="YKGJ FAMILY CYSTEINE CLUSTER PROTEIN"/>
    <property type="match status" value="1"/>
</dbReference>
<dbReference type="InterPro" id="IPR005358">
    <property type="entry name" value="Puta_zinc/iron-chelating_dom"/>
</dbReference>
<sequence>MKYVDIDDLDKLPGTRLENNDTFSFHCHSGLSCFNQCCRNLNLFLYPYDVLRLKKRLGITSDEFIDKYVDIVLRESNFFPEVLLHMSDNAEMTCPFLIESGCSVYPDRPDTCRTFPVEQGIIFDGKNKKSKPVYFFRPPDFCMGQHESKKWTTASWSVNQDAVEYNKMTSLWAELKSMFQTDPWQGEGPDSPKGKMAFMATYNIDRFRDFLFNSSFLKRYKVKSAILKKIKKDDVELMKMGFVWVKYYIWGIKTKYITQR</sequence>
<gene>
    <name evidence="1" type="ORF">H8E80_01500</name>
</gene>
<dbReference type="Proteomes" id="UP000603545">
    <property type="component" value="Unassembled WGS sequence"/>
</dbReference>
<protein>
    <submittedName>
        <fullName evidence="1">YkgJ family cysteine cluster protein</fullName>
    </submittedName>
</protein>
<proteinExistence type="predicted"/>
<dbReference type="EMBL" id="JACNLL010000019">
    <property type="protein sequence ID" value="MBC8198710.1"/>
    <property type="molecule type" value="Genomic_DNA"/>
</dbReference>
<reference evidence="1 2" key="1">
    <citation type="submission" date="2020-08" db="EMBL/GenBank/DDBJ databases">
        <title>Bridging the membrane lipid divide: bacteria of the FCB group superphylum have the potential to synthesize archaeal ether lipids.</title>
        <authorList>
            <person name="Villanueva L."/>
            <person name="Von Meijenfeldt F.A.B."/>
            <person name="Westbye A.B."/>
            <person name="Yadav S."/>
            <person name="Hopmans E.C."/>
            <person name="Dutilh B.E."/>
            <person name="Sinninghe Damste J.S."/>
        </authorList>
    </citation>
    <scope>NUCLEOTIDE SEQUENCE [LARGE SCALE GENOMIC DNA]</scope>
    <source>
        <strain evidence="1">NIOZ-UU82</strain>
    </source>
</reference>
<dbReference type="PROSITE" id="PS51257">
    <property type="entry name" value="PROKAR_LIPOPROTEIN"/>
    <property type="match status" value="1"/>
</dbReference>
<comment type="caution">
    <text evidence="1">The sequence shown here is derived from an EMBL/GenBank/DDBJ whole genome shotgun (WGS) entry which is preliminary data.</text>
</comment>
<evidence type="ECO:0000313" key="2">
    <source>
        <dbReference type="Proteomes" id="UP000603545"/>
    </source>
</evidence>
<dbReference type="PANTHER" id="PTHR35866">
    <property type="entry name" value="PUTATIVE-RELATED"/>
    <property type="match status" value="1"/>
</dbReference>
<organism evidence="1 2">
    <name type="scientific">Candidatus Desulfaltia bathyphila</name>
    <dbReference type="NCBI Taxonomy" id="2841697"/>
    <lineage>
        <taxon>Bacteria</taxon>
        <taxon>Pseudomonadati</taxon>
        <taxon>Thermodesulfobacteriota</taxon>
        <taxon>Desulfobacteria</taxon>
        <taxon>Desulfobacterales</taxon>
        <taxon>Desulfobacterales incertae sedis</taxon>
        <taxon>Candidatus Desulfaltia</taxon>
    </lineage>
</organism>
<evidence type="ECO:0000313" key="1">
    <source>
        <dbReference type="EMBL" id="MBC8198710.1"/>
    </source>
</evidence>
<dbReference type="AlphaFoldDB" id="A0A8J6N356"/>
<accession>A0A8J6N356</accession>